<dbReference type="GO" id="GO:0046872">
    <property type="term" value="F:metal ion binding"/>
    <property type="evidence" value="ECO:0007669"/>
    <property type="project" value="UniProtKB-KW"/>
</dbReference>
<evidence type="ECO:0000256" key="3">
    <source>
        <dbReference type="ARBA" id="ARBA00022723"/>
    </source>
</evidence>
<proteinExistence type="predicted"/>
<keyword evidence="2" id="KW-0949">S-adenosyl-L-methionine</keyword>
<dbReference type="EMBL" id="CP001034">
    <property type="protein sequence ID" value="ACB86278.1"/>
    <property type="molecule type" value="Genomic_DNA"/>
</dbReference>
<dbReference type="SFLD" id="SFLDG01095">
    <property type="entry name" value="Uncharacterised_Radical_SAM_Su"/>
    <property type="match status" value="1"/>
</dbReference>
<dbReference type="PROSITE" id="PS51918">
    <property type="entry name" value="RADICAL_SAM"/>
    <property type="match status" value="1"/>
</dbReference>
<dbReference type="Gene3D" id="3.80.30.20">
    <property type="entry name" value="tm_1862 like domain"/>
    <property type="match status" value="1"/>
</dbReference>
<keyword evidence="4" id="KW-0408">Iron</keyword>
<reference evidence="7 8" key="1">
    <citation type="submission" date="2008-04" db="EMBL/GenBank/DDBJ databases">
        <title>Complete sequence of chromosome of Natranaerobius thermophilus JW/NM-WN-LF.</title>
        <authorList>
            <consortium name="US DOE Joint Genome Institute"/>
            <person name="Copeland A."/>
            <person name="Lucas S."/>
            <person name="Lapidus A."/>
            <person name="Glavina del Rio T."/>
            <person name="Dalin E."/>
            <person name="Tice H."/>
            <person name="Bruce D."/>
            <person name="Goodwin L."/>
            <person name="Pitluck S."/>
            <person name="Chertkov O."/>
            <person name="Brettin T."/>
            <person name="Detter J.C."/>
            <person name="Han C."/>
            <person name="Kuske C.R."/>
            <person name="Schmutz J."/>
            <person name="Larimer F."/>
            <person name="Land M."/>
            <person name="Hauser L."/>
            <person name="Kyrpides N."/>
            <person name="Lykidis A."/>
            <person name="Mesbah N.M."/>
            <person name="Wiegel J."/>
        </authorList>
    </citation>
    <scope>NUCLEOTIDE SEQUENCE [LARGE SCALE GENOMIC DNA]</scope>
    <source>
        <strain evidence="8">ATCC BAA-1301 / DSM 18059 / JW/NM-WN-LF</strain>
    </source>
</reference>
<gene>
    <name evidence="7" type="ordered locus">Nther_2726</name>
</gene>
<dbReference type="PANTHER" id="PTHR43409">
    <property type="entry name" value="ANAEROBIC MAGNESIUM-PROTOPORPHYRIN IX MONOMETHYL ESTER CYCLASE-RELATED"/>
    <property type="match status" value="1"/>
</dbReference>
<dbReference type="GO" id="GO:0051536">
    <property type="term" value="F:iron-sulfur cluster binding"/>
    <property type="evidence" value="ECO:0007669"/>
    <property type="project" value="UniProtKB-KW"/>
</dbReference>
<evidence type="ECO:0000259" key="6">
    <source>
        <dbReference type="PROSITE" id="PS51918"/>
    </source>
</evidence>
<dbReference type="HOGENOM" id="CLU_044464_1_1_9"/>
<dbReference type="Proteomes" id="UP000001683">
    <property type="component" value="Chromosome"/>
</dbReference>
<dbReference type="AlphaFoldDB" id="B2A2R0"/>
<keyword evidence="8" id="KW-1185">Reference proteome</keyword>
<evidence type="ECO:0000313" key="7">
    <source>
        <dbReference type="EMBL" id="ACB86278.1"/>
    </source>
</evidence>
<dbReference type="InterPro" id="IPR051198">
    <property type="entry name" value="BchE-like"/>
</dbReference>
<dbReference type="Pfam" id="PF04055">
    <property type="entry name" value="Radical_SAM"/>
    <property type="match status" value="1"/>
</dbReference>
<evidence type="ECO:0000256" key="4">
    <source>
        <dbReference type="ARBA" id="ARBA00023004"/>
    </source>
</evidence>
<keyword evidence="5" id="KW-0411">Iron-sulfur</keyword>
<dbReference type="InterPro" id="IPR006638">
    <property type="entry name" value="Elp3/MiaA/NifB-like_rSAM"/>
</dbReference>
<dbReference type="PANTHER" id="PTHR43409:SF4">
    <property type="entry name" value="RADICAL SAM SUPERFAMILY PROTEIN"/>
    <property type="match status" value="1"/>
</dbReference>
<dbReference type="InParanoid" id="B2A2R0"/>
<dbReference type="eggNOG" id="COG1032">
    <property type="taxonomic scope" value="Bacteria"/>
</dbReference>
<sequence>MTKHNWQTKIFDREIGPIRPPNEFDSLLIRVIRNCPWNRCAFCPLYGQEKFSKRELQDILREIDEISRAITKIIDISKNLETESYRNFKYRGNPQLGSKISQETVRELYYKDRELSRIAFWLYWGGKKVFLQDADALVIPPEELQVILNHIKYKLPTVTEVTAYSKGRTLAKRSLDTLQKLRENGLSRIHMGLETGSDTVLNMVNKGVTKAEQKQGAKKAVQAGFTLTQYVLLGLGGREYSSEHAKETSQVINAASPSFVRMRTLSISPNTELHDLVQQGKLTPLNDDEIVQEKREIIKNIDTSSFLTCDHRLNLLENLKGQLPEDKEKLLLKIDAYLKLNKEERQNFQLGRRLGFYKQFKDMERDSLYDKVKSIQNKLKQDGISIESVVEQQKQKLLM</sequence>
<dbReference type="GO" id="GO:0003824">
    <property type="term" value="F:catalytic activity"/>
    <property type="evidence" value="ECO:0007669"/>
    <property type="project" value="InterPro"/>
</dbReference>
<comment type="cofactor">
    <cofactor evidence="1">
        <name>[4Fe-4S] cluster</name>
        <dbReference type="ChEBI" id="CHEBI:49883"/>
    </cofactor>
</comment>
<accession>B2A2R0</accession>
<evidence type="ECO:0000256" key="5">
    <source>
        <dbReference type="ARBA" id="ARBA00023014"/>
    </source>
</evidence>
<name>B2A2R0_NATTJ</name>
<evidence type="ECO:0000256" key="2">
    <source>
        <dbReference type="ARBA" id="ARBA00022691"/>
    </source>
</evidence>
<dbReference type="SUPFAM" id="SSF102114">
    <property type="entry name" value="Radical SAM enzymes"/>
    <property type="match status" value="1"/>
</dbReference>
<dbReference type="OrthoDB" id="9777636at2"/>
<reference evidence="7 8" key="2">
    <citation type="journal article" date="2011" name="J. Bacteriol.">
        <title>Complete genome sequence of the anaerobic, halophilic alkalithermophile Natranaerobius thermophilus JW/NM-WN-LF.</title>
        <authorList>
            <person name="Zhao B."/>
            <person name="Mesbah N.M."/>
            <person name="Dalin E."/>
            <person name="Goodwin L."/>
            <person name="Nolan M."/>
            <person name="Pitluck S."/>
            <person name="Chertkov O."/>
            <person name="Brettin T.S."/>
            <person name="Han J."/>
            <person name="Larimer F.W."/>
            <person name="Land M.L."/>
            <person name="Hauser L."/>
            <person name="Kyrpides N."/>
            <person name="Wiegel J."/>
        </authorList>
    </citation>
    <scope>NUCLEOTIDE SEQUENCE [LARGE SCALE GENOMIC DNA]</scope>
    <source>
        <strain evidence="8">ATCC BAA-1301 / DSM 18059 / JW/NM-WN-LF</strain>
    </source>
</reference>
<organism evidence="7 8">
    <name type="scientific">Natranaerobius thermophilus (strain ATCC BAA-1301 / DSM 18059 / JW/NM-WN-LF)</name>
    <dbReference type="NCBI Taxonomy" id="457570"/>
    <lineage>
        <taxon>Bacteria</taxon>
        <taxon>Bacillati</taxon>
        <taxon>Bacillota</taxon>
        <taxon>Clostridia</taxon>
        <taxon>Natranaerobiales</taxon>
        <taxon>Natranaerobiaceae</taxon>
        <taxon>Natranaerobius</taxon>
    </lineage>
</organism>
<dbReference type="KEGG" id="nth:Nther_2726"/>
<dbReference type="InterPro" id="IPR007197">
    <property type="entry name" value="rSAM"/>
</dbReference>
<evidence type="ECO:0000256" key="1">
    <source>
        <dbReference type="ARBA" id="ARBA00001966"/>
    </source>
</evidence>
<dbReference type="InterPro" id="IPR058240">
    <property type="entry name" value="rSAM_sf"/>
</dbReference>
<dbReference type="SMART" id="SM00729">
    <property type="entry name" value="Elp3"/>
    <property type="match status" value="1"/>
</dbReference>
<keyword evidence="3" id="KW-0479">Metal-binding</keyword>
<evidence type="ECO:0000313" key="8">
    <source>
        <dbReference type="Proteomes" id="UP000001683"/>
    </source>
</evidence>
<feature type="domain" description="Radical SAM core" evidence="6">
    <location>
        <begin position="21"/>
        <end position="302"/>
    </location>
</feature>
<dbReference type="RefSeq" id="WP_012449114.1">
    <property type="nucleotide sequence ID" value="NC_010718.1"/>
</dbReference>
<dbReference type="InterPro" id="IPR023404">
    <property type="entry name" value="rSAM_horseshoe"/>
</dbReference>
<protein>
    <submittedName>
        <fullName evidence="7">Radical SAM domain protein</fullName>
    </submittedName>
</protein>
<dbReference type="SFLD" id="SFLDS00029">
    <property type="entry name" value="Radical_SAM"/>
    <property type="match status" value="1"/>
</dbReference>